<keyword evidence="2" id="KW-1003">Cell membrane</keyword>
<dbReference type="SMART" id="SM01049">
    <property type="entry name" value="Cache_2"/>
    <property type="match status" value="1"/>
</dbReference>
<sequence length="549" mass="59640">MHGMIIMSMRSFSISRRLWLILVVSVLMLFVLSATLLRQIHNDLYQAKAEKTMHVVQTASGILTYYQGLEAAGSMTREAAQQQALKEIKGLRYSQSDYFWINDLRPVMIMHPTNPKLEGQDISTIKDPDGFAVFNEMVTLVKAQGAGMVNYRWPKPGASEPVKKTSYVQLFQPWGWILGSGVYVDDVAAEFKAQLWNAGIFIAGIVLVMVLLLVMIVRSIVRPLRAAVGAMASIASGESDLPRTLETHGKDEITELGVHFNAFVAKLRNVVGQLQNSAVALGQASTDLGSNAGQAQKRSEQQSQQMDLVATAINEVTYGVQDVAKNAEQAANEMRDAESQAQQGQVNIDNSLRQIEHLSTTIGQAVEVMQSLASESTQIGSVLEVISSIAEQTNLLALNAAIEAARAGEQGRGFAVVADEVRLLAQRTQKSTAEIQAMIERLQKHSDAAVKVIGDSSRSSQLTIEQANQAGQSLTSISQALRNLNSLNTSIASATLQQTHVVDDINQNVTQAAQLSQSTALAAEQSTSASLHLRDLSEELNGLLKQFRV</sequence>
<evidence type="ECO:0000256" key="9">
    <source>
        <dbReference type="ARBA" id="ARBA00023224"/>
    </source>
</evidence>
<dbReference type="SUPFAM" id="SSF58104">
    <property type="entry name" value="Methyl-accepting chemotaxis protein (MCP) signaling domain"/>
    <property type="match status" value="1"/>
</dbReference>
<comment type="caution">
    <text evidence="17">The sequence shown here is derived from an EMBL/GenBank/DDBJ whole genome shotgun (WGS) entry which is preliminary data.</text>
</comment>
<keyword evidence="7 13" id="KW-1133">Transmembrane helix</keyword>
<dbReference type="PANTHER" id="PTHR32089:SF119">
    <property type="entry name" value="METHYL-ACCEPTING CHEMOTAXIS PROTEIN CTPL"/>
    <property type="match status" value="1"/>
</dbReference>
<dbReference type="Proteomes" id="UP000050455">
    <property type="component" value="Unassembled WGS sequence"/>
</dbReference>
<dbReference type="FunFam" id="1.10.287.950:FF:000001">
    <property type="entry name" value="Methyl-accepting chemotaxis sensory transducer"/>
    <property type="match status" value="1"/>
</dbReference>
<keyword evidence="6 13" id="KW-0812">Transmembrane</keyword>
<keyword evidence="8 13" id="KW-0472">Membrane</keyword>
<evidence type="ECO:0000313" key="17">
    <source>
        <dbReference type="EMBL" id="KPX78518.1"/>
    </source>
</evidence>
<dbReference type="InterPro" id="IPR003660">
    <property type="entry name" value="HAMP_dom"/>
</dbReference>
<organism evidence="17 18">
    <name type="scientific">Pseudomonas meliae</name>
    <dbReference type="NCBI Taxonomy" id="86176"/>
    <lineage>
        <taxon>Bacteria</taxon>
        <taxon>Pseudomonadati</taxon>
        <taxon>Pseudomonadota</taxon>
        <taxon>Gammaproteobacteria</taxon>
        <taxon>Pseudomonadales</taxon>
        <taxon>Pseudomonadaceae</taxon>
        <taxon>Pseudomonas</taxon>
    </lineage>
</organism>
<dbReference type="PANTHER" id="PTHR32089">
    <property type="entry name" value="METHYL-ACCEPTING CHEMOTAXIS PROTEIN MCPB"/>
    <property type="match status" value="1"/>
</dbReference>
<dbReference type="CDD" id="cd11386">
    <property type="entry name" value="MCP_signal"/>
    <property type="match status" value="1"/>
</dbReference>
<evidence type="ECO:0000259" key="16">
    <source>
        <dbReference type="PROSITE" id="PS50885"/>
    </source>
</evidence>
<dbReference type="PRINTS" id="PR00260">
    <property type="entry name" value="CHEMTRNSDUCR"/>
</dbReference>
<gene>
    <name evidence="17" type="ORF">ALO64_04746</name>
</gene>
<dbReference type="InterPro" id="IPR000727">
    <property type="entry name" value="T_SNARE_dom"/>
</dbReference>
<dbReference type="Pfam" id="PF17200">
    <property type="entry name" value="sCache_2"/>
    <property type="match status" value="1"/>
</dbReference>
<dbReference type="CDD" id="cd06225">
    <property type="entry name" value="HAMP"/>
    <property type="match status" value="1"/>
</dbReference>
<protein>
    <submittedName>
        <fullName evidence="17">Methyl-accepting chemotaxis protein</fullName>
    </submittedName>
</protein>
<evidence type="ECO:0000256" key="11">
    <source>
        <dbReference type="PROSITE-ProRule" id="PRU00284"/>
    </source>
</evidence>
<evidence type="ECO:0000256" key="8">
    <source>
        <dbReference type="ARBA" id="ARBA00023136"/>
    </source>
</evidence>
<feature type="domain" description="Methyl-accepting transducer" evidence="14">
    <location>
        <begin position="277"/>
        <end position="513"/>
    </location>
</feature>
<keyword evidence="18" id="KW-1185">Reference proteome</keyword>
<name>A0A0P9TTY9_9PSED</name>
<dbReference type="PROSITE" id="PS50192">
    <property type="entry name" value="T_SNARE"/>
    <property type="match status" value="1"/>
</dbReference>
<keyword evidence="4" id="KW-0145">Chemotaxis</keyword>
<proteinExistence type="inferred from homology"/>
<reference evidence="17 18" key="1">
    <citation type="submission" date="2015-09" db="EMBL/GenBank/DDBJ databases">
        <title>Genome announcement of multiple Pseudomonas syringae strains.</title>
        <authorList>
            <person name="Thakur S."/>
            <person name="Wang P.W."/>
            <person name="Gong Y."/>
            <person name="Weir B.S."/>
            <person name="Guttman D.S."/>
        </authorList>
    </citation>
    <scope>NUCLEOTIDE SEQUENCE [LARGE SCALE GENOMIC DNA]</scope>
    <source>
        <strain evidence="17 18">ICMP6289</strain>
    </source>
</reference>
<evidence type="ECO:0000256" key="7">
    <source>
        <dbReference type="ARBA" id="ARBA00022989"/>
    </source>
</evidence>
<dbReference type="GO" id="GO:0006935">
    <property type="term" value="P:chemotaxis"/>
    <property type="evidence" value="ECO:0007669"/>
    <property type="project" value="UniProtKB-KW"/>
</dbReference>
<dbReference type="SMART" id="SM00283">
    <property type="entry name" value="MA"/>
    <property type="match status" value="1"/>
</dbReference>
<feature type="coiled-coil region" evidence="12">
    <location>
        <begin position="320"/>
        <end position="347"/>
    </location>
</feature>
<dbReference type="InterPro" id="IPR004090">
    <property type="entry name" value="Chemotax_Me-accpt_rcpt"/>
</dbReference>
<evidence type="ECO:0000313" key="18">
    <source>
        <dbReference type="Proteomes" id="UP000050455"/>
    </source>
</evidence>
<dbReference type="SMART" id="SM00304">
    <property type="entry name" value="HAMP"/>
    <property type="match status" value="1"/>
</dbReference>
<keyword evidence="9 11" id="KW-0807">Transducer</keyword>
<comment type="subcellular location">
    <subcellularLocation>
        <location evidence="1">Cell inner membrane</location>
        <topology evidence="1">Multi-pass membrane protein</topology>
    </subcellularLocation>
</comment>
<dbReference type="PROSITE" id="PS50885">
    <property type="entry name" value="HAMP"/>
    <property type="match status" value="1"/>
</dbReference>
<keyword evidence="12" id="KW-0175">Coiled coil</keyword>
<evidence type="ECO:0000259" key="15">
    <source>
        <dbReference type="PROSITE" id="PS50192"/>
    </source>
</evidence>
<dbReference type="EMBL" id="LJQT01000499">
    <property type="protein sequence ID" value="KPX78518.1"/>
    <property type="molecule type" value="Genomic_DNA"/>
</dbReference>
<keyword evidence="3" id="KW-0488">Methylation</keyword>
<dbReference type="InterPro" id="IPR004089">
    <property type="entry name" value="MCPsignal_dom"/>
</dbReference>
<evidence type="ECO:0000256" key="10">
    <source>
        <dbReference type="ARBA" id="ARBA00029447"/>
    </source>
</evidence>
<dbReference type="PATRIC" id="fig|86176.4.peg.425"/>
<dbReference type="Gene3D" id="1.10.287.950">
    <property type="entry name" value="Methyl-accepting chemotaxis protein"/>
    <property type="match status" value="1"/>
</dbReference>
<evidence type="ECO:0000256" key="2">
    <source>
        <dbReference type="ARBA" id="ARBA00022475"/>
    </source>
</evidence>
<accession>A0A0P9TTY9</accession>
<comment type="similarity">
    <text evidence="10">Belongs to the methyl-accepting chemotaxis (MCP) protein family.</text>
</comment>
<feature type="transmembrane region" description="Helical" evidence="13">
    <location>
        <begin position="195"/>
        <end position="217"/>
    </location>
</feature>
<evidence type="ECO:0000259" key="14">
    <source>
        <dbReference type="PROSITE" id="PS50111"/>
    </source>
</evidence>
<evidence type="ECO:0000256" key="1">
    <source>
        <dbReference type="ARBA" id="ARBA00004429"/>
    </source>
</evidence>
<dbReference type="GO" id="GO:0005886">
    <property type="term" value="C:plasma membrane"/>
    <property type="evidence" value="ECO:0007669"/>
    <property type="project" value="UniProtKB-SubCell"/>
</dbReference>
<evidence type="ECO:0000256" key="5">
    <source>
        <dbReference type="ARBA" id="ARBA00022519"/>
    </source>
</evidence>
<feature type="domain" description="T-SNARE coiled-coil homology" evidence="15">
    <location>
        <begin position="464"/>
        <end position="512"/>
    </location>
</feature>
<evidence type="ECO:0000256" key="13">
    <source>
        <dbReference type="SAM" id="Phobius"/>
    </source>
</evidence>
<dbReference type="InterPro" id="IPR033480">
    <property type="entry name" value="sCache_2"/>
</dbReference>
<evidence type="ECO:0000256" key="6">
    <source>
        <dbReference type="ARBA" id="ARBA00022692"/>
    </source>
</evidence>
<dbReference type="Pfam" id="PF00672">
    <property type="entry name" value="HAMP"/>
    <property type="match status" value="1"/>
</dbReference>
<keyword evidence="5" id="KW-0997">Cell inner membrane</keyword>
<dbReference type="Gene3D" id="3.30.450.20">
    <property type="entry name" value="PAS domain"/>
    <property type="match status" value="1"/>
</dbReference>
<dbReference type="Pfam" id="PF00015">
    <property type="entry name" value="MCPsignal"/>
    <property type="match status" value="1"/>
</dbReference>
<dbReference type="GO" id="GO:0004888">
    <property type="term" value="F:transmembrane signaling receptor activity"/>
    <property type="evidence" value="ECO:0007669"/>
    <property type="project" value="InterPro"/>
</dbReference>
<dbReference type="AlphaFoldDB" id="A0A0P9TTY9"/>
<feature type="domain" description="HAMP" evidence="16">
    <location>
        <begin position="218"/>
        <end position="272"/>
    </location>
</feature>
<evidence type="ECO:0000256" key="12">
    <source>
        <dbReference type="SAM" id="Coils"/>
    </source>
</evidence>
<dbReference type="GO" id="GO:0007165">
    <property type="term" value="P:signal transduction"/>
    <property type="evidence" value="ECO:0007669"/>
    <property type="project" value="UniProtKB-KW"/>
</dbReference>
<evidence type="ECO:0000256" key="4">
    <source>
        <dbReference type="ARBA" id="ARBA00022500"/>
    </source>
</evidence>
<evidence type="ECO:0000256" key="3">
    <source>
        <dbReference type="ARBA" id="ARBA00022481"/>
    </source>
</evidence>
<dbReference type="PROSITE" id="PS50111">
    <property type="entry name" value="CHEMOTAXIS_TRANSDUC_2"/>
    <property type="match status" value="1"/>
</dbReference>